<dbReference type="FunFam" id="3.30.40.10:FF:000045">
    <property type="entry name" value="RING finger protein 113A"/>
    <property type="match status" value="1"/>
</dbReference>
<dbReference type="PROSITE" id="PS50103">
    <property type="entry name" value="ZF_C3H1"/>
    <property type="match status" value="1"/>
</dbReference>
<feature type="region of interest" description="Disordered" evidence="5">
    <location>
        <begin position="1"/>
        <end position="94"/>
    </location>
</feature>
<dbReference type="InterPro" id="IPR017907">
    <property type="entry name" value="Znf_RING_CS"/>
</dbReference>
<dbReference type="InterPro" id="IPR001841">
    <property type="entry name" value="Znf_RING"/>
</dbReference>
<keyword evidence="9" id="KW-1185">Reference proteome</keyword>
<dbReference type="Proteomes" id="UP000186922">
    <property type="component" value="Unassembled WGS sequence"/>
</dbReference>
<evidence type="ECO:0000313" key="8">
    <source>
        <dbReference type="EMBL" id="GAU97595.1"/>
    </source>
</evidence>
<dbReference type="CDD" id="cd16539">
    <property type="entry name" value="RING-HC_RNF113A_B"/>
    <property type="match status" value="1"/>
</dbReference>
<evidence type="ECO:0000256" key="2">
    <source>
        <dbReference type="ARBA" id="ARBA00022771"/>
    </source>
</evidence>
<dbReference type="Pfam" id="PF00642">
    <property type="entry name" value="zf-CCCH"/>
    <property type="match status" value="1"/>
</dbReference>
<dbReference type="PANTHER" id="PTHR12930">
    <property type="entry name" value="ZINC FINGER PROTEIN 183"/>
    <property type="match status" value="1"/>
</dbReference>
<proteinExistence type="predicted"/>
<evidence type="ECO:0000259" key="6">
    <source>
        <dbReference type="PROSITE" id="PS50089"/>
    </source>
</evidence>
<dbReference type="SMART" id="SM00356">
    <property type="entry name" value="ZnF_C3H1"/>
    <property type="match status" value="1"/>
</dbReference>
<feature type="compositionally biased region" description="Basic and acidic residues" evidence="5">
    <location>
        <begin position="336"/>
        <end position="347"/>
    </location>
</feature>
<evidence type="ECO:0000256" key="1">
    <source>
        <dbReference type="ARBA" id="ARBA00022723"/>
    </source>
</evidence>
<dbReference type="OrthoDB" id="25761at2759"/>
<dbReference type="PANTHER" id="PTHR12930:SF0">
    <property type="entry name" value="RING FINGER PROTEIN 113B"/>
    <property type="match status" value="1"/>
</dbReference>
<dbReference type="InterPro" id="IPR013083">
    <property type="entry name" value="Znf_RING/FYVE/PHD"/>
</dbReference>
<dbReference type="GO" id="GO:0034247">
    <property type="term" value="P:snoRNA splicing"/>
    <property type="evidence" value="ECO:0007669"/>
    <property type="project" value="TreeGrafter"/>
</dbReference>
<evidence type="ECO:0000259" key="7">
    <source>
        <dbReference type="PROSITE" id="PS50103"/>
    </source>
</evidence>
<feature type="domain" description="RING-type" evidence="6">
    <location>
        <begin position="245"/>
        <end position="283"/>
    </location>
</feature>
<accession>A0A1D1V9X7</accession>
<evidence type="ECO:0000313" key="9">
    <source>
        <dbReference type="Proteomes" id="UP000186922"/>
    </source>
</evidence>
<evidence type="ECO:0000256" key="5">
    <source>
        <dbReference type="SAM" id="MobiDB-lite"/>
    </source>
</evidence>
<dbReference type="PROSITE" id="PS50089">
    <property type="entry name" value="ZF_RING_2"/>
    <property type="match status" value="1"/>
</dbReference>
<dbReference type="EMBL" id="BDGG01000004">
    <property type="protein sequence ID" value="GAU97595.1"/>
    <property type="molecule type" value="Genomic_DNA"/>
</dbReference>
<comment type="caution">
    <text evidence="8">The sequence shown here is derived from an EMBL/GenBank/DDBJ whole genome shotgun (WGS) entry which is preliminary data.</text>
</comment>
<dbReference type="SUPFAM" id="SSF90229">
    <property type="entry name" value="CCCH zinc finger"/>
    <property type="match status" value="1"/>
</dbReference>
<dbReference type="STRING" id="947166.A0A1D1V9X7"/>
<dbReference type="SUPFAM" id="SSF57850">
    <property type="entry name" value="RING/U-box"/>
    <property type="match status" value="1"/>
</dbReference>
<evidence type="ECO:0000256" key="3">
    <source>
        <dbReference type="ARBA" id="ARBA00022833"/>
    </source>
</evidence>
<dbReference type="InterPro" id="IPR036855">
    <property type="entry name" value="Znf_CCCH_sf"/>
</dbReference>
<evidence type="ECO:0008006" key="10">
    <source>
        <dbReference type="Google" id="ProtNLM"/>
    </source>
</evidence>
<organism evidence="8 9">
    <name type="scientific">Ramazzottius varieornatus</name>
    <name type="common">Water bear</name>
    <name type="synonym">Tardigrade</name>
    <dbReference type="NCBI Taxonomy" id="947166"/>
    <lineage>
        <taxon>Eukaryota</taxon>
        <taxon>Metazoa</taxon>
        <taxon>Ecdysozoa</taxon>
        <taxon>Tardigrada</taxon>
        <taxon>Eutardigrada</taxon>
        <taxon>Parachela</taxon>
        <taxon>Hypsibioidea</taxon>
        <taxon>Ramazzottiidae</taxon>
        <taxon>Ramazzottius</taxon>
    </lineage>
</organism>
<feature type="zinc finger region" description="C3H1-type" evidence="4">
    <location>
        <begin position="176"/>
        <end position="204"/>
    </location>
</feature>
<feature type="compositionally biased region" description="Basic and acidic residues" evidence="5">
    <location>
        <begin position="16"/>
        <end position="40"/>
    </location>
</feature>
<dbReference type="Gene3D" id="3.30.40.10">
    <property type="entry name" value="Zinc/RING finger domain, C3HC4 (zinc finger)"/>
    <property type="match status" value="1"/>
</dbReference>
<keyword evidence="2 4" id="KW-0863">Zinc-finger</keyword>
<dbReference type="GO" id="GO:0005684">
    <property type="term" value="C:U2-type spliceosomal complex"/>
    <property type="evidence" value="ECO:0007669"/>
    <property type="project" value="TreeGrafter"/>
</dbReference>
<dbReference type="PROSITE" id="PS00518">
    <property type="entry name" value="ZF_RING_1"/>
    <property type="match status" value="1"/>
</dbReference>
<dbReference type="GO" id="GO:0008270">
    <property type="term" value="F:zinc ion binding"/>
    <property type="evidence" value="ECO:0007669"/>
    <property type="project" value="UniProtKB-KW"/>
</dbReference>
<sequence>MAESAGVMFAKRARKRPQERPVKRQNHSEDESSEDETKIIRKERKPAHNPLVQKTAVGGRTKVTLKTEDEETEVRNELSYSADRSAARKGPGDMGATATVEIDTPHDRDAQAIFEKAQEINTTLKDGPEDNVYRGLNNYKQFLPTKGNSQGNASSGMVRKGPIRAPTNVRASVRWDYAPDICKDYKETGFCGFGDSCIFLHDRSDYKHGWQLEREVESKTYGKADNEADKYALPSDDEDELPFKCLLCREDFKNPIITKCKHYFCESCALKHYVKSKRCFACNQQTMGVFNPAKDLLEKIKKQKDRRPRDEPRDDGEPELSKQIIISHADQPNADFEQHHSGAEDDE</sequence>
<dbReference type="SMART" id="SM00184">
    <property type="entry name" value="RING"/>
    <property type="match status" value="1"/>
</dbReference>
<reference evidence="8 9" key="1">
    <citation type="journal article" date="2016" name="Nat. Commun.">
        <title>Extremotolerant tardigrade genome and improved radiotolerance of human cultured cells by tardigrade-unique protein.</title>
        <authorList>
            <person name="Hashimoto T."/>
            <person name="Horikawa D.D."/>
            <person name="Saito Y."/>
            <person name="Kuwahara H."/>
            <person name="Kozuka-Hata H."/>
            <person name="Shin-I T."/>
            <person name="Minakuchi Y."/>
            <person name="Ohishi K."/>
            <person name="Motoyama A."/>
            <person name="Aizu T."/>
            <person name="Enomoto A."/>
            <person name="Kondo K."/>
            <person name="Tanaka S."/>
            <person name="Hara Y."/>
            <person name="Koshikawa S."/>
            <person name="Sagara H."/>
            <person name="Miura T."/>
            <person name="Yokobori S."/>
            <person name="Miyagawa K."/>
            <person name="Suzuki Y."/>
            <person name="Kubo T."/>
            <person name="Oyama M."/>
            <person name="Kohara Y."/>
            <person name="Fujiyama A."/>
            <person name="Arakawa K."/>
            <person name="Katayama T."/>
            <person name="Toyoda A."/>
            <person name="Kunieda T."/>
        </authorList>
    </citation>
    <scope>NUCLEOTIDE SEQUENCE [LARGE SCALE GENOMIC DNA]</scope>
    <source>
        <strain evidence="8 9">YOKOZUNA-1</strain>
    </source>
</reference>
<dbReference type="AlphaFoldDB" id="A0A1D1V9X7"/>
<dbReference type="Pfam" id="PF13920">
    <property type="entry name" value="zf-C3HC4_3"/>
    <property type="match status" value="1"/>
</dbReference>
<dbReference type="InterPro" id="IPR039971">
    <property type="entry name" value="CWC24-like"/>
</dbReference>
<evidence type="ECO:0000256" key="4">
    <source>
        <dbReference type="PROSITE-ProRule" id="PRU00723"/>
    </source>
</evidence>
<feature type="region of interest" description="Disordered" evidence="5">
    <location>
        <begin position="300"/>
        <end position="347"/>
    </location>
</feature>
<dbReference type="InterPro" id="IPR000571">
    <property type="entry name" value="Znf_CCCH"/>
</dbReference>
<keyword evidence="1 4" id="KW-0479">Metal-binding</keyword>
<feature type="domain" description="C3H1-type" evidence="7">
    <location>
        <begin position="176"/>
        <end position="204"/>
    </location>
</feature>
<name>A0A1D1V9X7_RAMVA</name>
<protein>
    <recommendedName>
        <fullName evidence="10">RING finger protein 113A</fullName>
    </recommendedName>
</protein>
<gene>
    <name evidence="8" type="primary">RvY_08868-1</name>
    <name evidence="8" type="synonym">RvY_08868.1</name>
    <name evidence="8" type="ORF">RvY_08868</name>
</gene>
<keyword evidence="3 4" id="KW-0862">Zinc</keyword>